<dbReference type="PANTHER" id="PTHR43581">
    <property type="entry name" value="ATP/GTP PHOSPHATASE"/>
    <property type="match status" value="1"/>
</dbReference>
<dbReference type="InterPro" id="IPR027417">
    <property type="entry name" value="P-loop_NTPase"/>
</dbReference>
<evidence type="ECO:0000259" key="1">
    <source>
        <dbReference type="Pfam" id="PF13175"/>
    </source>
</evidence>
<organism evidence="2 3">
    <name type="scientific">Microvirga splendida</name>
    <dbReference type="NCBI Taxonomy" id="2795727"/>
    <lineage>
        <taxon>Bacteria</taxon>
        <taxon>Pseudomonadati</taxon>
        <taxon>Pseudomonadota</taxon>
        <taxon>Alphaproteobacteria</taxon>
        <taxon>Hyphomicrobiales</taxon>
        <taxon>Methylobacteriaceae</taxon>
        <taxon>Microvirga</taxon>
    </lineage>
</organism>
<evidence type="ECO:0000313" key="3">
    <source>
        <dbReference type="Proteomes" id="UP000620670"/>
    </source>
</evidence>
<dbReference type="PANTHER" id="PTHR43581:SF3">
    <property type="entry name" value="AAA+ ATPASE DOMAIN-CONTAINING PROTEIN"/>
    <property type="match status" value="1"/>
</dbReference>
<dbReference type="EMBL" id="JAELXT010000027">
    <property type="protein sequence ID" value="MBJ6127558.1"/>
    <property type="molecule type" value="Genomic_DNA"/>
</dbReference>
<comment type="caution">
    <text evidence="2">The sequence shown here is derived from an EMBL/GenBank/DDBJ whole genome shotgun (WGS) entry which is preliminary data.</text>
</comment>
<feature type="domain" description="Endonuclease GajA/Old nuclease/RecF-like AAA" evidence="1">
    <location>
        <begin position="354"/>
        <end position="435"/>
    </location>
</feature>
<name>A0ABS0Y5G4_9HYPH</name>
<dbReference type="Proteomes" id="UP000620670">
    <property type="component" value="Unassembled WGS sequence"/>
</dbReference>
<protein>
    <submittedName>
        <fullName evidence="2">AAA family ATPase</fullName>
    </submittedName>
</protein>
<reference evidence="3" key="1">
    <citation type="submission" date="2020-12" db="EMBL/GenBank/DDBJ databases">
        <title>Hymenobacter sp.</title>
        <authorList>
            <person name="Kim M.K."/>
        </authorList>
    </citation>
    <scope>NUCLEOTIDE SEQUENCE [LARGE SCALE GENOMIC DNA]</scope>
    <source>
        <strain evidence="3">BT325</strain>
    </source>
</reference>
<dbReference type="Gene3D" id="3.40.50.300">
    <property type="entry name" value="P-loop containing nucleotide triphosphate hydrolases"/>
    <property type="match status" value="1"/>
</dbReference>
<accession>A0ABS0Y5G4</accession>
<feature type="domain" description="Endonuclease GajA/Old nuclease/RecF-like AAA" evidence="1">
    <location>
        <begin position="1"/>
        <end position="72"/>
    </location>
</feature>
<sequence>MRLKKARVQNYRSIRDTGEFEIEPSKTIMVGPNEAGKSAILQALQQINAPKEVKRFDPLRDYPRALYNDITTGKIKPENVRVTTATFELEDSDKALIPEEFHNCEYYYIRYLDNSARHGLNNGPRIPTYGGLKKDLFRLAAHVDNRVELPADGQPVPKTPSDRLSTITLEWSDTTALDEATVEPLKKWLQSVVALVNEDDEKEEKRLDGLLSQVEIAAKRSKVLETLEKRIPVFVLFSNYFRVRPIIHLAHLAQRLETKVLDDEQYDYGNACLLKLLGFTAKALSDLGRAAEPDANNPIALQTYRDQLDKRTYQLNAASVRLTNEIRSVWNPNPGRAEADRLRVQADGQYLKVVVEDDLGVEIELDQRSEGFQWLVSFFIVFFAEAADRHENAILLLDEPGLSLHALKQRDFRDTISRLAEKNQTIYTTHSPFLVGPDELDLVRVVEMMDRTTGTKVHTSVTSSDPAALLPLQEALGYDLAQSLFAQQRNLLLEGLTDYWYLEAVADLLAEAGAARLNDKIALIPSNTASKVVYFATILHAHNLKVAALLDSDSAGDQAANQEVLVHSLGQKAILRTKDYIEGNVTKPEIEDLLRDTLMVIAKDTLGIDVTAQAAAQPERPIVDLLSKASKDFSKYKLAKAFMRWSRDYGAGGLSDTERRQWSGLISAINTALK</sequence>
<dbReference type="CDD" id="cd00267">
    <property type="entry name" value="ABC_ATPase"/>
    <property type="match status" value="1"/>
</dbReference>
<evidence type="ECO:0000313" key="2">
    <source>
        <dbReference type="EMBL" id="MBJ6127558.1"/>
    </source>
</evidence>
<dbReference type="Pfam" id="PF13175">
    <property type="entry name" value="AAA_15"/>
    <property type="match status" value="2"/>
</dbReference>
<dbReference type="InterPro" id="IPR051396">
    <property type="entry name" value="Bact_Antivir_Def_Nuclease"/>
</dbReference>
<proteinExistence type="predicted"/>
<dbReference type="InterPro" id="IPR041685">
    <property type="entry name" value="AAA_GajA/Old/RecF-like"/>
</dbReference>
<dbReference type="SUPFAM" id="SSF52540">
    <property type="entry name" value="P-loop containing nucleoside triphosphate hydrolases"/>
    <property type="match status" value="1"/>
</dbReference>
<dbReference type="RefSeq" id="WP_199050782.1">
    <property type="nucleotide sequence ID" value="NZ_JAELXT010000027.1"/>
</dbReference>
<keyword evidence="3" id="KW-1185">Reference proteome</keyword>
<gene>
    <name evidence="2" type="ORF">JAO75_19330</name>
</gene>